<feature type="domain" description="C2H2-type" evidence="13">
    <location>
        <begin position="161"/>
        <end position="188"/>
    </location>
</feature>
<dbReference type="GO" id="GO:0005634">
    <property type="term" value="C:nucleus"/>
    <property type="evidence" value="ECO:0007669"/>
    <property type="project" value="UniProtKB-SubCell"/>
</dbReference>
<dbReference type="SMART" id="SM00349">
    <property type="entry name" value="KRAB"/>
    <property type="match status" value="1"/>
</dbReference>
<evidence type="ECO:0000256" key="11">
    <source>
        <dbReference type="PROSITE-ProRule" id="PRU00042"/>
    </source>
</evidence>
<dbReference type="FunFam" id="3.30.160.60:FF:001471">
    <property type="entry name" value="Zinc finger protein 324A"/>
    <property type="match status" value="1"/>
</dbReference>
<dbReference type="AlphaFoldDB" id="A0A6P3IVU3"/>
<evidence type="ECO:0000313" key="16">
    <source>
        <dbReference type="RefSeq" id="XP_010856334.1"/>
    </source>
</evidence>
<evidence type="ECO:0000256" key="3">
    <source>
        <dbReference type="ARBA" id="ARBA00022723"/>
    </source>
</evidence>
<dbReference type="PANTHER" id="PTHR16515">
    <property type="entry name" value="PR DOMAIN ZINC FINGER PROTEIN"/>
    <property type="match status" value="1"/>
</dbReference>
<dbReference type="GeneID" id="105001641"/>
<dbReference type="SUPFAM" id="SSF109640">
    <property type="entry name" value="KRAB domain (Kruppel-associated box)"/>
    <property type="match status" value="1"/>
</dbReference>
<feature type="domain" description="C2H2-type" evidence="13">
    <location>
        <begin position="133"/>
        <end position="160"/>
    </location>
</feature>
<comment type="subcellular location">
    <subcellularLocation>
        <location evidence="1">Nucleus</location>
    </subcellularLocation>
</comment>
<dbReference type="InterPro" id="IPR036236">
    <property type="entry name" value="Znf_C2H2_sf"/>
</dbReference>
<dbReference type="FunFam" id="3.30.160.60:FF:000557">
    <property type="entry name" value="zinc finger and SCAN domain-containing protein 29"/>
    <property type="match status" value="1"/>
</dbReference>
<evidence type="ECO:0000256" key="6">
    <source>
        <dbReference type="ARBA" id="ARBA00022833"/>
    </source>
</evidence>
<gene>
    <name evidence="16" type="primary">LOC105001641</name>
</gene>
<evidence type="ECO:0000259" key="14">
    <source>
        <dbReference type="PROSITE" id="PS50805"/>
    </source>
</evidence>
<protein>
    <submittedName>
        <fullName evidence="16">Zinc finger protein 250-like</fullName>
    </submittedName>
</protein>
<evidence type="ECO:0000256" key="10">
    <source>
        <dbReference type="ARBA" id="ARBA00023242"/>
    </source>
</evidence>
<dbReference type="InterPro" id="IPR013087">
    <property type="entry name" value="Znf_C2H2_type"/>
</dbReference>
<name>A0A6P3IVU3_BISBB</name>
<dbReference type="Gene3D" id="6.10.140.140">
    <property type="match status" value="1"/>
</dbReference>
<keyword evidence="7" id="KW-0805">Transcription regulation</keyword>
<dbReference type="Pfam" id="PF00096">
    <property type="entry name" value="zf-C2H2"/>
    <property type="match status" value="5"/>
</dbReference>
<evidence type="ECO:0000256" key="8">
    <source>
        <dbReference type="ARBA" id="ARBA00023125"/>
    </source>
</evidence>
<dbReference type="Pfam" id="PF01352">
    <property type="entry name" value="KRAB"/>
    <property type="match status" value="1"/>
</dbReference>
<feature type="region of interest" description="Disordered" evidence="12">
    <location>
        <begin position="335"/>
        <end position="355"/>
    </location>
</feature>
<dbReference type="Proteomes" id="UP000515208">
    <property type="component" value="Unplaced"/>
</dbReference>
<dbReference type="InterPro" id="IPR050331">
    <property type="entry name" value="Zinc_finger"/>
</dbReference>
<evidence type="ECO:0000256" key="1">
    <source>
        <dbReference type="ARBA" id="ARBA00004123"/>
    </source>
</evidence>
<evidence type="ECO:0000259" key="13">
    <source>
        <dbReference type="PROSITE" id="PS50157"/>
    </source>
</evidence>
<dbReference type="GO" id="GO:0006355">
    <property type="term" value="P:regulation of DNA-templated transcription"/>
    <property type="evidence" value="ECO:0007669"/>
    <property type="project" value="InterPro"/>
</dbReference>
<keyword evidence="5 11" id="KW-0863">Zinc-finger</keyword>
<dbReference type="GO" id="GO:0008270">
    <property type="term" value="F:zinc ion binding"/>
    <property type="evidence" value="ECO:0007669"/>
    <property type="project" value="UniProtKB-KW"/>
</dbReference>
<evidence type="ECO:0000256" key="4">
    <source>
        <dbReference type="ARBA" id="ARBA00022737"/>
    </source>
</evidence>
<keyword evidence="15" id="KW-1185">Reference proteome</keyword>
<dbReference type="SMART" id="SM00355">
    <property type="entry name" value="ZnF_C2H2"/>
    <property type="match status" value="5"/>
</dbReference>
<feature type="domain" description="C2H2-type" evidence="13">
    <location>
        <begin position="245"/>
        <end position="272"/>
    </location>
</feature>
<dbReference type="InterPro" id="IPR036051">
    <property type="entry name" value="KRAB_dom_sf"/>
</dbReference>
<proteinExistence type="inferred from homology"/>
<dbReference type="CDD" id="cd07765">
    <property type="entry name" value="KRAB_A-box"/>
    <property type="match status" value="1"/>
</dbReference>
<accession>A0A6P3IVU3</accession>
<dbReference type="OrthoDB" id="3437960at2759"/>
<dbReference type="RefSeq" id="XP_010856334.1">
    <property type="nucleotide sequence ID" value="XM_010858032.1"/>
</dbReference>
<dbReference type="FunFam" id="3.30.160.60:FF:000410">
    <property type="entry name" value="Zinc finger protein 777"/>
    <property type="match status" value="1"/>
</dbReference>
<dbReference type="FunFam" id="3.30.160.60:FF:001498">
    <property type="entry name" value="Zinc finger protein 404"/>
    <property type="match status" value="1"/>
</dbReference>
<evidence type="ECO:0000256" key="2">
    <source>
        <dbReference type="ARBA" id="ARBA00006991"/>
    </source>
</evidence>
<evidence type="ECO:0000313" key="15">
    <source>
        <dbReference type="Proteomes" id="UP000515208"/>
    </source>
</evidence>
<dbReference type="Gene3D" id="3.30.160.60">
    <property type="entry name" value="Classic Zinc Finger"/>
    <property type="match status" value="5"/>
</dbReference>
<evidence type="ECO:0000256" key="9">
    <source>
        <dbReference type="ARBA" id="ARBA00023163"/>
    </source>
</evidence>
<keyword evidence="10" id="KW-0539">Nucleus</keyword>
<keyword evidence="3" id="KW-0479">Metal-binding</keyword>
<dbReference type="GO" id="GO:0003677">
    <property type="term" value="F:DNA binding"/>
    <property type="evidence" value="ECO:0007669"/>
    <property type="project" value="UniProtKB-KW"/>
</dbReference>
<feature type="compositionally biased region" description="Gly residues" evidence="12">
    <location>
        <begin position="335"/>
        <end position="345"/>
    </location>
</feature>
<comment type="similarity">
    <text evidence="2">Belongs to the krueppel C2H2-type zinc-finger protein family.</text>
</comment>
<dbReference type="FunFam" id="3.30.160.60:FF:000281">
    <property type="entry name" value="Zinc finger protein 558 isoform X1"/>
    <property type="match status" value="1"/>
</dbReference>
<keyword evidence="4" id="KW-0677">Repeat</keyword>
<dbReference type="PROSITE" id="PS50157">
    <property type="entry name" value="ZINC_FINGER_C2H2_2"/>
    <property type="match status" value="5"/>
</dbReference>
<sequence>MAAAAAQPDQEQALVFRPVGRALVGSPLLAAKGGLMAFEDVAVHFSQEEWGLLDTAQRALYRRVMLENFALLASLGLSVSRPRVVTQLERGNEPWVLSGADVTLAWDAQRRPHHGEWGSGCELERIHTAEKAFRCAECGKAFSHRSNLSQHRKIHAGGRPYACARCGRSFCRNSHLIQHERTHTGEKPFACALCGAAFSQGSSLFKHRRVHTGEKPFACAQCGRAFSHSSNLRQHRLLHTGERPFRCADCGKAFAKGAVLLSHRRIHTGEKPFRPPLWRSSARALGFLLYLVTRSAACRPRLTPPASSGLAAERTGEAGRVLPVHACLPCGTTRTGGAGGRGGGPETFPRFPPKRGFIENRCTPAAGRSPTPGLSSAQASWERARGQEALWEVAVGFRTSGWALSLSSHLRGRENIEAAEGNLQSPQAPASSASA</sequence>
<organism evidence="15 16">
    <name type="scientific">Bison bison bison</name>
    <name type="common">North American plains bison</name>
    <dbReference type="NCBI Taxonomy" id="43346"/>
    <lineage>
        <taxon>Eukaryota</taxon>
        <taxon>Metazoa</taxon>
        <taxon>Chordata</taxon>
        <taxon>Craniata</taxon>
        <taxon>Vertebrata</taxon>
        <taxon>Euteleostomi</taxon>
        <taxon>Mammalia</taxon>
        <taxon>Eutheria</taxon>
        <taxon>Laurasiatheria</taxon>
        <taxon>Artiodactyla</taxon>
        <taxon>Ruminantia</taxon>
        <taxon>Pecora</taxon>
        <taxon>Bovidae</taxon>
        <taxon>Bovinae</taxon>
        <taxon>Bison</taxon>
    </lineage>
</organism>
<keyword evidence="6" id="KW-0862">Zinc</keyword>
<evidence type="ECO:0000256" key="5">
    <source>
        <dbReference type="ARBA" id="ARBA00022771"/>
    </source>
</evidence>
<dbReference type="PROSITE" id="PS50805">
    <property type="entry name" value="KRAB"/>
    <property type="match status" value="1"/>
</dbReference>
<keyword evidence="9" id="KW-0804">Transcription</keyword>
<dbReference type="SUPFAM" id="SSF57667">
    <property type="entry name" value="beta-beta-alpha zinc fingers"/>
    <property type="match status" value="3"/>
</dbReference>
<dbReference type="KEGG" id="bbis:105001641"/>
<reference evidence="16" key="1">
    <citation type="submission" date="2025-08" db="UniProtKB">
        <authorList>
            <consortium name="RefSeq"/>
        </authorList>
    </citation>
    <scope>IDENTIFICATION</scope>
    <source>
        <tissue evidence="16">Blood</tissue>
    </source>
</reference>
<dbReference type="InterPro" id="IPR001909">
    <property type="entry name" value="KRAB"/>
</dbReference>
<keyword evidence="8" id="KW-0238">DNA-binding</keyword>
<feature type="domain" description="KRAB" evidence="14">
    <location>
        <begin position="36"/>
        <end position="107"/>
    </location>
</feature>
<feature type="domain" description="C2H2-type" evidence="13">
    <location>
        <begin position="217"/>
        <end position="244"/>
    </location>
</feature>
<evidence type="ECO:0000256" key="7">
    <source>
        <dbReference type="ARBA" id="ARBA00023015"/>
    </source>
</evidence>
<evidence type="ECO:0000256" key="12">
    <source>
        <dbReference type="SAM" id="MobiDB-lite"/>
    </source>
</evidence>
<feature type="domain" description="C2H2-type" evidence="13">
    <location>
        <begin position="189"/>
        <end position="216"/>
    </location>
</feature>
<dbReference type="PROSITE" id="PS00028">
    <property type="entry name" value="ZINC_FINGER_C2H2_1"/>
    <property type="match status" value="5"/>
</dbReference>
<dbReference type="PANTHER" id="PTHR16515:SF57">
    <property type="entry name" value="ZINC FINGER PROTEIN 154-LIKE"/>
    <property type="match status" value="1"/>
</dbReference>